<dbReference type="AlphaFoldDB" id="X1QT82"/>
<gene>
    <name evidence="1" type="ORF">S06H3_57244</name>
</gene>
<organism evidence="1">
    <name type="scientific">marine sediment metagenome</name>
    <dbReference type="NCBI Taxonomy" id="412755"/>
    <lineage>
        <taxon>unclassified sequences</taxon>
        <taxon>metagenomes</taxon>
        <taxon>ecological metagenomes</taxon>
    </lineage>
</organism>
<sequence length="46" mass="5496">MDFDRGEAFLACFDWLRTHHEGIERGAREYKLNIPTRRKEMAEELG</sequence>
<dbReference type="EMBL" id="BARV01036924">
    <property type="protein sequence ID" value="GAI58001.1"/>
    <property type="molecule type" value="Genomic_DNA"/>
</dbReference>
<accession>X1QT82</accession>
<evidence type="ECO:0000313" key="1">
    <source>
        <dbReference type="EMBL" id="GAI58001.1"/>
    </source>
</evidence>
<name>X1QT82_9ZZZZ</name>
<feature type="non-terminal residue" evidence="1">
    <location>
        <position position="46"/>
    </location>
</feature>
<comment type="caution">
    <text evidence="1">The sequence shown here is derived from an EMBL/GenBank/DDBJ whole genome shotgun (WGS) entry which is preliminary data.</text>
</comment>
<reference evidence="1" key="1">
    <citation type="journal article" date="2014" name="Front. Microbiol.">
        <title>High frequency of phylogenetically diverse reductive dehalogenase-homologous genes in deep subseafloor sedimentary metagenomes.</title>
        <authorList>
            <person name="Kawai M."/>
            <person name="Futagami T."/>
            <person name="Toyoda A."/>
            <person name="Takaki Y."/>
            <person name="Nishi S."/>
            <person name="Hori S."/>
            <person name="Arai W."/>
            <person name="Tsubouchi T."/>
            <person name="Morono Y."/>
            <person name="Uchiyama I."/>
            <person name="Ito T."/>
            <person name="Fujiyama A."/>
            <person name="Inagaki F."/>
            <person name="Takami H."/>
        </authorList>
    </citation>
    <scope>NUCLEOTIDE SEQUENCE</scope>
    <source>
        <strain evidence="1">Expedition CK06-06</strain>
    </source>
</reference>
<proteinExistence type="predicted"/>
<protein>
    <submittedName>
        <fullName evidence="1">Uncharacterized protein</fullName>
    </submittedName>
</protein>